<organism evidence="14">
    <name type="scientific">Moorella thermoacetica Y72</name>
    <dbReference type="NCBI Taxonomy" id="1325331"/>
    <lineage>
        <taxon>Bacteria</taxon>
        <taxon>Bacillati</taxon>
        <taxon>Bacillota</taxon>
        <taxon>Clostridia</taxon>
        <taxon>Neomoorellales</taxon>
        <taxon>Neomoorellaceae</taxon>
        <taxon>Neomoorella</taxon>
    </lineage>
</organism>
<dbReference type="Pfam" id="PF01715">
    <property type="entry name" value="IPPT"/>
    <property type="match status" value="1"/>
</dbReference>
<evidence type="ECO:0000256" key="2">
    <source>
        <dbReference type="ARBA" id="ARBA00003213"/>
    </source>
</evidence>
<dbReference type="EMBL" id="DF238840">
    <property type="protein sequence ID" value="GAF26861.1"/>
    <property type="molecule type" value="Genomic_DNA"/>
</dbReference>
<feature type="site" description="Interaction with substrate tRNA" evidence="10">
    <location>
        <position position="114"/>
    </location>
</feature>
<comment type="cofactor">
    <cofactor evidence="1 10">
        <name>Mg(2+)</name>
        <dbReference type="ChEBI" id="CHEBI:18420"/>
    </cofactor>
</comment>
<evidence type="ECO:0000256" key="12">
    <source>
        <dbReference type="RuleBase" id="RU003784"/>
    </source>
</evidence>
<dbReference type="GO" id="GO:0005524">
    <property type="term" value="F:ATP binding"/>
    <property type="evidence" value="ECO:0007669"/>
    <property type="project" value="UniProtKB-UniRule"/>
</dbReference>
<keyword evidence="8 10" id="KW-0460">Magnesium</keyword>
<reference evidence="14" key="1">
    <citation type="journal article" date="2014" name="Gene">
        <title>Genome-guided analysis of transformation efficiency and carbon dioxide assimilation by Moorella thermoacetica Y72.</title>
        <authorList>
            <person name="Tsukahara K."/>
            <person name="Kita A."/>
            <person name="Nakashimada Y."/>
            <person name="Hoshino T."/>
            <person name="Murakami K."/>
        </authorList>
    </citation>
    <scope>NUCLEOTIDE SEQUENCE [LARGE SCALE GENOMIC DNA]</scope>
    <source>
        <strain evidence="14">Y72</strain>
    </source>
</reference>
<dbReference type="GO" id="GO:0052381">
    <property type="term" value="F:tRNA dimethylallyltransferase activity"/>
    <property type="evidence" value="ECO:0007669"/>
    <property type="project" value="UniProtKB-UniRule"/>
</dbReference>
<dbReference type="NCBIfam" id="TIGR00174">
    <property type="entry name" value="miaA"/>
    <property type="match status" value="1"/>
</dbReference>
<dbReference type="Proteomes" id="UP000063718">
    <property type="component" value="Unassembled WGS sequence"/>
</dbReference>
<evidence type="ECO:0000256" key="4">
    <source>
        <dbReference type="ARBA" id="ARBA00022679"/>
    </source>
</evidence>
<dbReference type="FunFam" id="1.10.20.140:FF:000001">
    <property type="entry name" value="tRNA dimethylallyltransferase"/>
    <property type="match status" value="1"/>
</dbReference>
<comment type="catalytic activity">
    <reaction evidence="9 10 11">
        <text>adenosine(37) in tRNA + dimethylallyl diphosphate = N(6)-dimethylallyladenosine(37) in tRNA + diphosphate</text>
        <dbReference type="Rhea" id="RHEA:26482"/>
        <dbReference type="Rhea" id="RHEA-COMP:10162"/>
        <dbReference type="Rhea" id="RHEA-COMP:10375"/>
        <dbReference type="ChEBI" id="CHEBI:33019"/>
        <dbReference type="ChEBI" id="CHEBI:57623"/>
        <dbReference type="ChEBI" id="CHEBI:74411"/>
        <dbReference type="ChEBI" id="CHEBI:74415"/>
        <dbReference type="EC" id="2.5.1.75"/>
    </reaction>
</comment>
<evidence type="ECO:0000256" key="10">
    <source>
        <dbReference type="HAMAP-Rule" id="MF_00185"/>
    </source>
</evidence>
<comment type="similarity">
    <text evidence="3 10 13">Belongs to the IPP transferase family.</text>
</comment>
<dbReference type="InterPro" id="IPR018022">
    <property type="entry name" value="IPT"/>
</dbReference>
<dbReference type="EC" id="2.5.1.75" evidence="10"/>
<dbReference type="GO" id="GO:0006400">
    <property type="term" value="P:tRNA modification"/>
    <property type="evidence" value="ECO:0007669"/>
    <property type="project" value="TreeGrafter"/>
</dbReference>
<keyword evidence="6 10" id="KW-0547">Nucleotide-binding</keyword>
<feature type="binding site" evidence="10">
    <location>
        <begin position="18"/>
        <end position="25"/>
    </location>
    <ligand>
        <name>ATP</name>
        <dbReference type="ChEBI" id="CHEBI:30616"/>
    </ligand>
</feature>
<dbReference type="PANTHER" id="PTHR11088:SF60">
    <property type="entry name" value="TRNA DIMETHYLALLYLTRANSFERASE"/>
    <property type="match status" value="1"/>
</dbReference>
<evidence type="ECO:0000256" key="9">
    <source>
        <dbReference type="ARBA" id="ARBA00049563"/>
    </source>
</evidence>
<feature type="site" description="Interaction with substrate tRNA" evidence="10">
    <location>
        <position position="137"/>
    </location>
</feature>
<dbReference type="AlphaFoldDB" id="A0A0S6UF76"/>
<evidence type="ECO:0000256" key="5">
    <source>
        <dbReference type="ARBA" id="ARBA00022694"/>
    </source>
</evidence>
<evidence type="ECO:0000256" key="8">
    <source>
        <dbReference type="ARBA" id="ARBA00022842"/>
    </source>
</evidence>
<evidence type="ECO:0000256" key="7">
    <source>
        <dbReference type="ARBA" id="ARBA00022840"/>
    </source>
</evidence>
<dbReference type="RefSeq" id="WP_081214266.1">
    <property type="nucleotide sequence ID" value="NZ_DF238840.1"/>
</dbReference>
<dbReference type="SUPFAM" id="SSF52540">
    <property type="entry name" value="P-loop containing nucleoside triphosphate hydrolases"/>
    <property type="match status" value="2"/>
</dbReference>
<name>A0A0S6UF76_NEOTH</name>
<evidence type="ECO:0000256" key="6">
    <source>
        <dbReference type="ARBA" id="ARBA00022741"/>
    </source>
</evidence>
<feature type="binding site" evidence="10">
    <location>
        <begin position="20"/>
        <end position="25"/>
    </location>
    <ligand>
        <name>substrate</name>
    </ligand>
</feature>
<evidence type="ECO:0000313" key="14">
    <source>
        <dbReference type="EMBL" id="GAF26861.1"/>
    </source>
</evidence>
<comment type="subunit">
    <text evidence="10">Monomer.</text>
</comment>
<keyword evidence="5 10" id="KW-0819">tRNA processing</keyword>
<evidence type="ECO:0000256" key="13">
    <source>
        <dbReference type="RuleBase" id="RU003785"/>
    </source>
</evidence>
<evidence type="ECO:0000256" key="11">
    <source>
        <dbReference type="RuleBase" id="RU003783"/>
    </source>
</evidence>
<evidence type="ECO:0000256" key="1">
    <source>
        <dbReference type="ARBA" id="ARBA00001946"/>
    </source>
</evidence>
<dbReference type="InterPro" id="IPR039657">
    <property type="entry name" value="Dimethylallyltransferase"/>
</dbReference>
<keyword evidence="7 10" id="KW-0067">ATP-binding</keyword>
<comment type="function">
    <text evidence="2 10 12">Catalyzes the transfer of a dimethylallyl group onto the adenine at position 37 in tRNAs that read codons beginning with uridine, leading to the formation of N6-(dimethylallyl)adenosine (i(6)A).</text>
</comment>
<dbReference type="CDD" id="cd02019">
    <property type="entry name" value="NK"/>
    <property type="match status" value="1"/>
</dbReference>
<sequence>MEARLNLSTKEPLAAIVGPTATGKSTIALKVAARLGAEIISVDSAQVYRGMDIGTAKLLPEERVGPDGRPIPHHLIDIVDPDEPFSVADYQKLARQTITAIIRRGHLPLLVGGTGLYYQAVVDPYRFTPEGGDPRVRQELEELAAKFGNAYLHEQLKRVDPEAAKRIHPHDRRRLVRALEVFKTTGQPISAALAWRRQQESPYHLAAVALSMPRPLLYRRIEARVDAMIAAGLVEEVSRLLARYDYRLPALQALGYKEIGAYLRKEIELEEAIAILKRNTRRLAKRQLTWFRRDRRLHWWEVDPDKIEEISAAIADFISRTIDINVE</sequence>
<protein>
    <recommendedName>
        <fullName evidence="10">tRNA dimethylallyltransferase</fullName>
        <ecNumber evidence="10">2.5.1.75</ecNumber>
    </recommendedName>
    <alternativeName>
        <fullName evidence="10">Dimethylallyl diphosphate:tRNA dimethylallyltransferase</fullName>
        <shortName evidence="10">DMAPP:tRNA dimethylallyltransferase</shortName>
        <shortName evidence="10">DMATase</shortName>
    </alternativeName>
    <alternativeName>
        <fullName evidence="10">Isopentenyl-diphosphate:tRNA isopentenyltransferase</fullName>
        <shortName evidence="10">IPP transferase</shortName>
        <shortName evidence="10">IPPT</shortName>
        <shortName evidence="10">IPTase</shortName>
    </alternativeName>
</protein>
<dbReference type="Gene3D" id="3.40.50.300">
    <property type="entry name" value="P-loop containing nucleotide triphosphate hydrolases"/>
    <property type="match status" value="1"/>
</dbReference>
<dbReference type="HAMAP" id="MF_00185">
    <property type="entry name" value="IPP_trans"/>
    <property type="match status" value="1"/>
</dbReference>
<comment type="caution">
    <text evidence="10">Lacks conserved residue(s) required for the propagation of feature annotation.</text>
</comment>
<evidence type="ECO:0000256" key="3">
    <source>
        <dbReference type="ARBA" id="ARBA00005842"/>
    </source>
</evidence>
<dbReference type="Gene3D" id="1.10.20.140">
    <property type="match status" value="1"/>
</dbReference>
<accession>A0A0S6UF76</accession>
<gene>
    <name evidence="10" type="primary">miaA</name>
    <name evidence="14" type="ORF">MTY_2201</name>
</gene>
<dbReference type="InterPro" id="IPR027417">
    <property type="entry name" value="P-loop_NTPase"/>
</dbReference>
<proteinExistence type="inferred from homology"/>
<feature type="region of interest" description="Interaction with substrate tRNA" evidence="10">
    <location>
        <begin position="43"/>
        <end position="46"/>
    </location>
</feature>
<keyword evidence="4 10" id="KW-0808">Transferase</keyword>
<dbReference type="PANTHER" id="PTHR11088">
    <property type="entry name" value="TRNA DIMETHYLALLYLTRANSFERASE"/>
    <property type="match status" value="1"/>
</dbReference>